<evidence type="ECO:0000256" key="2">
    <source>
        <dbReference type="PIRSR" id="PIRSR005962-1"/>
    </source>
</evidence>
<organism evidence="4 5">
    <name type="scientific">Tritonibacter horizontis</name>
    <dbReference type="NCBI Taxonomy" id="1768241"/>
    <lineage>
        <taxon>Bacteria</taxon>
        <taxon>Pseudomonadati</taxon>
        <taxon>Pseudomonadota</taxon>
        <taxon>Alphaproteobacteria</taxon>
        <taxon>Rhodobacterales</taxon>
        <taxon>Paracoccaceae</taxon>
        <taxon>Tritonibacter</taxon>
    </lineage>
</organism>
<keyword evidence="2" id="KW-0479">Metal-binding</keyword>
<keyword evidence="2" id="KW-0464">Manganese</keyword>
<dbReference type="RefSeq" id="WP_068244029.1">
    <property type="nucleotide sequence ID" value="NZ_LPUY01000074.1"/>
</dbReference>
<evidence type="ECO:0000259" key="3">
    <source>
        <dbReference type="Pfam" id="PF07687"/>
    </source>
</evidence>
<comment type="cofactor">
    <cofactor evidence="2">
        <name>Mn(2+)</name>
        <dbReference type="ChEBI" id="CHEBI:29035"/>
    </cofactor>
    <text evidence="2">The Mn(2+) ion enhances activity.</text>
</comment>
<dbReference type="Pfam" id="PF07687">
    <property type="entry name" value="M20_dimer"/>
    <property type="match status" value="1"/>
</dbReference>
<gene>
    <name evidence="4" type="primary">ykuR</name>
    <name evidence="4" type="ORF">TRIHO_25120</name>
</gene>
<feature type="binding site" evidence="2">
    <location>
        <position position="158"/>
    </location>
    <ligand>
        <name>Mn(2+)</name>
        <dbReference type="ChEBI" id="CHEBI:29035"/>
        <label>2</label>
    </ligand>
</feature>
<feature type="binding site" evidence="2">
    <location>
        <position position="99"/>
    </location>
    <ligand>
        <name>Mn(2+)</name>
        <dbReference type="ChEBI" id="CHEBI:29035"/>
        <label>2</label>
    </ligand>
</feature>
<reference evidence="4 5" key="1">
    <citation type="submission" date="2015-12" db="EMBL/GenBank/DDBJ databases">
        <title>Genome sequence of the marine Rhodobacteraceae strain O3.65, Candidatus Tritonibacter horizontis.</title>
        <authorList>
            <person name="Poehlein A."/>
            <person name="Giebel H.A."/>
            <person name="Voget S."/>
            <person name="Brinkhoff T."/>
        </authorList>
    </citation>
    <scope>NUCLEOTIDE SEQUENCE [LARGE SCALE GENOMIC DNA]</scope>
    <source>
        <strain evidence="4 5">O3.65</strain>
    </source>
</reference>
<keyword evidence="5" id="KW-1185">Reference proteome</keyword>
<dbReference type="Gene3D" id="3.40.630.10">
    <property type="entry name" value="Zn peptidases"/>
    <property type="match status" value="1"/>
</dbReference>
<feature type="binding site" evidence="2">
    <location>
        <position position="132"/>
    </location>
    <ligand>
        <name>Mn(2+)</name>
        <dbReference type="ChEBI" id="CHEBI:29035"/>
        <label>2</label>
    </ligand>
</feature>
<protein>
    <submittedName>
        <fullName evidence="4">N-acetyldiaminopimelate deacetylase</fullName>
        <ecNumber evidence="4">3.5.1.47</ecNumber>
    </submittedName>
</protein>
<dbReference type="Pfam" id="PF01546">
    <property type="entry name" value="Peptidase_M20"/>
    <property type="match status" value="1"/>
</dbReference>
<sequence length="381" mass="40122">MTPEQLARLTRLRHTLHAAPELSGAEHATARRIQSEMEALGADRVLTGLGGAGVAAVFDSGCAGPTLAIRCELDALPIPEENDLNYASQVAGRAHLCGHDGHMTIVVGVAMELARQRPANGRVVLMFQPAEETGEGAIAFRSSPGFAEISPDVVLSLHNLPGLPLGEVELPNGAANCASRRARIRLIGRTSHAAAPQDGVSPAAALADLIAELAQLGGGGAVRDETYALTAITHAVLGEQTFGVSPGMAELWVTLRTVTDARMTSLRQSLLERVRVKAEAYGLTQEITYHDVFEACTNAPDAVARITAACHAQGVTLRPSAQPQAFSEDFGQFAKSAPSAMFWLGAGEDHPQLHNPDYDFPDALIPIGTGIFLQAIRDGLG</sequence>
<dbReference type="InterPro" id="IPR002933">
    <property type="entry name" value="Peptidase_M20"/>
</dbReference>
<dbReference type="PANTHER" id="PTHR11014:SF169">
    <property type="entry name" value="CLAN MH, FAMILY M20, PEPTIDASE T-LIKE METALLOPEPTIDASE"/>
    <property type="match status" value="1"/>
</dbReference>
<dbReference type="NCBIfam" id="TIGR01891">
    <property type="entry name" value="amidohydrolases"/>
    <property type="match status" value="1"/>
</dbReference>
<evidence type="ECO:0000313" key="5">
    <source>
        <dbReference type="Proteomes" id="UP000068382"/>
    </source>
</evidence>
<dbReference type="InterPro" id="IPR017439">
    <property type="entry name" value="Amidohydrolase"/>
</dbReference>
<dbReference type="SUPFAM" id="SSF55031">
    <property type="entry name" value="Bacterial exopeptidase dimerisation domain"/>
    <property type="match status" value="1"/>
</dbReference>
<accession>A0A132BWW3</accession>
<dbReference type="InterPro" id="IPR036264">
    <property type="entry name" value="Bact_exopeptidase_dim_dom"/>
</dbReference>
<evidence type="ECO:0000313" key="4">
    <source>
        <dbReference type="EMBL" id="KUP92542.1"/>
    </source>
</evidence>
<keyword evidence="1 4" id="KW-0378">Hydrolase</keyword>
<dbReference type="PANTHER" id="PTHR11014">
    <property type="entry name" value="PEPTIDASE M20 FAMILY MEMBER"/>
    <property type="match status" value="1"/>
</dbReference>
<feature type="domain" description="Peptidase M20 dimerisation" evidence="3">
    <location>
        <begin position="181"/>
        <end position="280"/>
    </location>
</feature>
<comment type="caution">
    <text evidence="4">The sequence shown here is derived from an EMBL/GenBank/DDBJ whole genome shotgun (WGS) entry which is preliminary data.</text>
</comment>
<dbReference type="PATRIC" id="fig|1768241.3.peg.2632"/>
<dbReference type="EC" id="3.5.1.47" evidence="4"/>
<dbReference type="GO" id="GO:0050118">
    <property type="term" value="F:N-acetyldiaminopimelate deacetylase activity"/>
    <property type="evidence" value="ECO:0007669"/>
    <property type="project" value="UniProtKB-EC"/>
</dbReference>
<feature type="binding site" evidence="2">
    <location>
        <position position="97"/>
    </location>
    <ligand>
        <name>Mn(2+)</name>
        <dbReference type="ChEBI" id="CHEBI:29035"/>
        <label>2</label>
    </ligand>
</feature>
<dbReference type="OrthoDB" id="9777385at2"/>
<name>A0A132BWW3_9RHOB</name>
<dbReference type="GO" id="GO:0046872">
    <property type="term" value="F:metal ion binding"/>
    <property type="evidence" value="ECO:0007669"/>
    <property type="project" value="UniProtKB-KW"/>
</dbReference>
<dbReference type="AlphaFoldDB" id="A0A132BWW3"/>
<dbReference type="Gene3D" id="3.30.70.360">
    <property type="match status" value="1"/>
</dbReference>
<dbReference type="EMBL" id="LPUY01000074">
    <property type="protein sequence ID" value="KUP92542.1"/>
    <property type="molecule type" value="Genomic_DNA"/>
</dbReference>
<dbReference type="PIRSF" id="PIRSF005962">
    <property type="entry name" value="Pept_M20D_amidohydro"/>
    <property type="match status" value="1"/>
</dbReference>
<proteinExistence type="predicted"/>
<dbReference type="SUPFAM" id="SSF53187">
    <property type="entry name" value="Zn-dependent exopeptidases"/>
    <property type="match status" value="1"/>
</dbReference>
<dbReference type="Proteomes" id="UP000068382">
    <property type="component" value="Unassembled WGS sequence"/>
</dbReference>
<evidence type="ECO:0000256" key="1">
    <source>
        <dbReference type="ARBA" id="ARBA00022801"/>
    </source>
</evidence>
<feature type="binding site" evidence="2">
    <location>
        <position position="354"/>
    </location>
    <ligand>
        <name>Mn(2+)</name>
        <dbReference type="ChEBI" id="CHEBI:29035"/>
        <label>2</label>
    </ligand>
</feature>
<dbReference type="InterPro" id="IPR011650">
    <property type="entry name" value="Peptidase_M20_dimer"/>
</dbReference>